<dbReference type="EMBL" id="RXNU01000001">
    <property type="protein sequence ID" value="RTR40931.1"/>
    <property type="molecule type" value="Genomic_DNA"/>
</dbReference>
<keyword evidence="3" id="KW-1185">Reference proteome</keyword>
<evidence type="ECO:0000313" key="3">
    <source>
        <dbReference type="Proteomes" id="UP000267448"/>
    </source>
</evidence>
<feature type="chain" id="PRO_5018716042" evidence="1">
    <location>
        <begin position="28"/>
        <end position="124"/>
    </location>
</feature>
<dbReference type="PROSITE" id="PS51257">
    <property type="entry name" value="PROKAR_LIPOPROTEIN"/>
    <property type="match status" value="1"/>
</dbReference>
<name>A0A3S0KDJ8_9GAMM</name>
<gene>
    <name evidence="2" type="ORF">EKG38_03195</name>
</gene>
<dbReference type="AlphaFoldDB" id="A0A3S0KDJ8"/>
<feature type="signal peptide" evidence="1">
    <location>
        <begin position="1"/>
        <end position="27"/>
    </location>
</feature>
<reference evidence="2 3" key="1">
    <citation type="submission" date="2018-12" db="EMBL/GenBank/DDBJ databases">
        <authorList>
            <person name="Yu L."/>
        </authorList>
    </citation>
    <scope>NUCLEOTIDE SEQUENCE [LARGE SCALE GENOMIC DNA]</scope>
    <source>
        <strain evidence="2 3">HAW-EB2</strain>
    </source>
</reference>
<accession>A0A3S0KDJ8</accession>
<dbReference type="OrthoDB" id="6313224at2"/>
<keyword evidence="1" id="KW-0732">Signal</keyword>
<sequence length="124" mass="13627">MNRANNSRLMAIASLFILALLSGCNHTEDSDPNIDPVEAQVAQAVKDAQVLGDLRLYATTGRRATLPGISQDDSEHAKTLCGVQYMAGTGDAISTTEQREKRKQLIHFMTSYNQVIFEACKKKL</sequence>
<protein>
    <submittedName>
        <fullName evidence="2">Uncharacterized protein</fullName>
    </submittedName>
</protein>
<evidence type="ECO:0000256" key="1">
    <source>
        <dbReference type="SAM" id="SignalP"/>
    </source>
</evidence>
<proteinExistence type="predicted"/>
<evidence type="ECO:0000313" key="2">
    <source>
        <dbReference type="EMBL" id="RTR40931.1"/>
    </source>
</evidence>
<comment type="caution">
    <text evidence="2">The sequence shown here is derived from an EMBL/GenBank/DDBJ whole genome shotgun (WGS) entry which is preliminary data.</text>
</comment>
<dbReference type="RefSeq" id="WP_126518571.1">
    <property type="nucleotide sequence ID" value="NZ_RXNU01000001.1"/>
</dbReference>
<dbReference type="Proteomes" id="UP000267448">
    <property type="component" value="Unassembled WGS sequence"/>
</dbReference>
<organism evidence="2 3">
    <name type="scientific">Shewanella canadensis</name>
    <dbReference type="NCBI Taxonomy" id="271096"/>
    <lineage>
        <taxon>Bacteria</taxon>
        <taxon>Pseudomonadati</taxon>
        <taxon>Pseudomonadota</taxon>
        <taxon>Gammaproteobacteria</taxon>
        <taxon>Alteromonadales</taxon>
        <taxon>Shewanellaceae</taxon>
        <taxon>Shewanella</taxon>
    </lineage>
</organism>